<accession>A0A4R6GUM6</accession>
<evidence type="ECO:0000313" key="2">
    <source>
        <dbReference type="Proteomes" id="UP000294848"/>
    </source>
</evidence>
<organism evidence="1 2">
    <name type="scientific">Sunxiuqinia elliptica</name>
    <dbReference type="NCBI Taxonomy" id="655355"/>
    <lineage>
        <taxon>Bacteria</taxon>
        <taxon>Pseudomonadati</taxon>
        <taxon>Bacteroidota</taxon>
        <taxon>Bacteroidia</taxon>
        <taxon>Marinilabiliales</taxon>
        <taxon>Prolixibacteraceae</taxon>
        <taxon>Sunxiuqinia</taxon>
    </lineage>
</organism>
<reference evidence="1 2" key="1">
    <citation type="submission" date="2019-03" db="EMBL/GenBank/DDBJ databases">
        <title>Freshwater and sediment microbial communities from various areas in North America, analyzing microbe dynamics in response to fracking.</title>
        <authorList>
            <person name="Lamendella R."/>
        </authorList>
    </citation>
    <scope>NUCLEOTIDE SEQUENCE [LARGE SCALE GENOMIC DNA]</scope>
    <source>
        <strain evidence="1 2">114D</strain>
    </source>
</reference>
<protein>
    <submittedName>
        <fullName evidence="1">Uncharacterized protein</fullName>
    </submittedName>
</protein>
<dbReference type="OrthoDB" id="9929843at2"/>
<proteinExistence type="predicted"/>
<dbReference type="AlphaFoldDB" id="A0A4R6GUM6"/>
<dbReference type="RefSeq" id="WP_133465667.1">
    <property type="nucleotide sequence ID" value="NZ_SNWI01000007.1"/>
</dbReference>
<gene>
    <name evidence="1" type="ORF">DET52_10775</name>
</gene>
<comment type="caution">
    <text evidence="1">The sequence shown here is derived from an EMBL/GenBank/DDBJ whole genome shotgun (WGS) entry which is preliminary data.</text>
</comment>
<evidence type="ECO:0000313" key="1">
    <source>
        <dbReference type="EMBL" id="TDN98947.1"/>
    </source>
</evidence>
<dbReference type="PROSITE" id="PS51257">
    <property type="entry name" value="PROKAR_LIPOPROTEIN"/>
    <property type="match status" value="1"/>
</dbReference>
<name>A0A4R6GUM6_9BACT</name>
<dbReference type="EMBL" id="SNWI01000007">
    <property type="protein sequence ID" value="TDN98947.1"/>
    <property type="molecule type" value="Genomic_DNA"/>
</dbReference>
<dbReference type="Proteomes" id="UP000294848">
    <property type="component" value="Unassembled WGS sequence"/>
</dbReference>
<sequence>MKKSLFLLVLAVTLFACEKDDDGIKLQLNTESCTLDNETSYAEIRIDRGEGSLQVASTDSDIAEILYDENDKNIFYIIGHNQGTAAVLVVIFNDEGEENTKTIDVYVREAISYERFLMDVGVYLKKGESRKFGLPFTFDKNYSVVADNSAVIDNDGVATVSSSVEMGNKFKVEAKAVGSTSFNICKGKVVIFSARVFVVDEYDLFIPESENNQLTFDLPFIAGVNGITIWRGSGHYSAKVVDETIAIVKSVTTSDDHFDQQNNSAVVRVTPLKSGKTKLLVTDEVTGQTSAVNVVVN</sequence>